<accession>A0A2R6AAL1</accession>
<sequence length="65" mass="7640">RQLALDLRKRNTEFQVLHSQVTQQVAERFYQARERFLDGLANKPKKKKASQVPLLSVPSEWLEAF</sequence>
<organism evidence="1 2">
    <name type="scientific">Candidatus Marsarchaeota G1 archaeon BE_D</name>
    <dbReference type="NCBI Taxonomy" id="1978156"/>
    <lineage>
        <taxon>Archaea</taxon>
        <taxon>Candidatus Marsarchaeota</taxon>
        <taxon>Candidatus Marsarchaeota group 1</taxon>
    </lineage>
</organism>
<proteinExistence type="predicted"/>
<comment type="caution">
    <text evidence="1">The sequence shown here is derived from an EMBL/GenBank/DDBJ whole genome shotgun (WGS) entry which is preliminary data.</text>
</comment>
<evidence type="ECO:0000313" key="1">
    <source>
        <dbReference type="EMBL" id="PSN83406.1"/>
    </source>
</evidence>
<dbReference type="Proteomes" id="UP000240569">
    <property type="component" value="Unassembled WGS sequence"/>
</dbReference>
<feature type="non-terminal residue" evidence="1">
    <location>
        <position position="1"/>
    </location>
</feature>
<protein>
    <submittedName>
        <fullName evidence="1">Transposase</fullName>
    </submittedName>
</protein>
<dbReference type="EMBL" id="NEXD01000104">
    <property type="protein sequence ID" value="PSN83406.1"/>
    <property type="molecule type" value="Genomic_DNA"/>
</dbReference>
<gene>
    <name evidence="1" type="ORF">B9Q02_10565</name>
</gene>
<reference evidence="1 2" key="1">
    <citation type="submission" date="2017-04" db="EMBL/GenBank/DDBJ databases">
        <title>Novel microbial lineages endemic to geothermal iron-oxide mats fill important gaps in the evolutionary history of Archaea.</title>
        <authorList>
            <person name="Jay Z.J."/>
            <person name="Beam J.P."/>
            <person name="Dlakic M."/>
            <person name="Rusch D.B."/>
            <person name="Kozubal M.A."/>
            <person name="Inskeep W.P."/>
        </authorList>
    </citation>
    <scope>NUCLEOTIDE SEQUENCE [LARGE SCALE GENOMIC DNA]</scope>
    <source>
        <strain evidence="1">BE_D</strain>
    </source>
</reference>
<evidence type="ECO:0000313" key="2">
    <source>
        <dbReference type="Proteomes" id="UP000240569"/>
    </source>
</evidence>
<name>A0A2R6AAL1_9ARCH</name>
<dbReference type="AlphaFoldDB" id="A0A2R6AAL1"/>